<dbReference type="InterPro" id="IPR050109">
    <property type="entry name" value="HTH-type_TetR-like_transc_reg"/>
</dbReference>
<keyword evidence="2 4" id="KW-0238">DNA-binding</keyword>
<organism evidence="6 7">
    <name type="scientific">Roseinatronobacter alkalisoli</name>
    <dbReference type="NCBI Taxonomy" id="3028235"/>
    <lineage>
        <taxon>Bacteria</taxon>
        <taxon>Pseudomonadati</taxon>
        <taxon>Pseudomonadota</taxon>
        <taxon>Alphaproteobacteria</taxon>
        <taxon>Rhodobacterales</taxon>
        <taxon>Paracoccaceae</taxon>
        <taxon>Roseinatronobacter</taxon>
    </lineage>
</organism>
<dbReference type="Pfam" id="PF00440">
    <property type="entry name" value="TetR_N"/>
    <property type="match status" value="1"/>
</dbReference>
<dbReference type="PANTHER" id="PTHR30055:SF234">
    <property type="entry name" value="HTH-TYPE TRANSCRIPTIONAL REGULATOR BETI"/>
    <property type="match status" value="1"/>
</dbReference>
<evidence type="ECO:0000313" key="7">
    <source>
        <dbReference type="Proteomes" id="UP001431784"/>
    </source>
</evidence>
<proteinExistence type="predicted"/>
<accession>A0ABT5TAM3</accession>
<dbReference type="InterPro" id="IPR041586">
    <property type="entry name" value="PsrA_TetR_C"/>
</dbReference>
<dbReference type="Proteomes" id="UP001431784">
    <property type="component" value="Unassembled WGS sequence"/>
</dbReference>
<dbReference type="EMBL" id="JAQZSM010000013">
    <property type="protein sequence ID" value="MDD7972179.1"/>
    <property type="molecule type" value="Genomic_DNA"/>
</dbReference>
<dbReference type="PRINTS" id="PR00455">
    <property type="entry name" value="HTHTETR"/>
</dbReference>
<dbReference type="PANTHER" id="PTHR30055">
    <property type="entry name" value="HTH-TYPE TRANSCRIPTIONAL REGULATOR RUTR"/>
    <property type="match status" value="1"/>
</dbReference>
<reference evidence="6" key="1">
    <citation type="submission" date="2023-02" db="EMBL/GenBank/DDBJ databases">
        <title>Description of Roseinatronobacter alkalisoli sp. nov., an alkaliphilic bacerium isolated from soda soil.</title>
        <authorList>
            <person name="Wei W."/>
        </authorList>
    </citation>
    <scope>NUCLEOTIDE SEQUENCE</scope>
    <source>
        <strain evidence="6">HJB301</strain>
    </source>
</reference>
<dbReference type="InterPro" id="IPR036271">
    <property type="entry name" value="Tet_transcr_reg_TetR-rel_C_sf"/>
</dbReference>
<evidence type="ECO:0000256" key="1">
    <source>
        <dbReference type="ARBA" id="ARBA00023015"/>
    </source>
</evidence>
<dbReference type="PROSITE" id="PS50977">
    <property type="entry name" value="HTH_TETR_2"/>
    <property type="match status" value="1"/>
</dbReference>
<gene>
    <name evidence="6" type="ORF">PUT78_13820</name>
</gene>
<evidence type="ECO:0000313" key="6">
    <source>
        <dbReference type="EMBL" id="MDD7972179.1"/>
    </source>
</evidence>
<evidence type="ECO:0000259" key="5">
    <source>
        <dbReference type="PROSITE" id="PS50977"/>
    </source>
</evidence>
<sequence length="206" mass="23404">MTRSKLIEAAAKLFSDNGFQAVSVREIAQAAGVNPALVNYHFGSKQQLFEEVIRIYAADNVADRMTRLAQERRRLGRLELEDVVEIYLAPMIDPQFDTDSDGVFSRLHAVMIAERMEAFDQIAARAFTAVNVTFLDELERCLPHLTRHTITWRLFAMVGSMLYFGVRPAPPGLHLISKGGCDPMNREDMRKQLINYFIEGMRAPVR</sequence>
<keyword evidence="1" id="KW-0805">Transcription regulation</keyword>
<dbReference type="RefSeq" id="WP_274352856.1">
    <property type="nucleotide sequence ID" value="NZ_JAQZSM010000013.1"/>
</dbReference>
<comment type="caution">
    <text evidence="6">The sequence shown here is derived from an EMBL/GenBank/DDBJ whole genome shotgun (WGS) entry which is preliminary data.</text>
</comment>
<dbReference type="PROSITE" id="PS01081">
    <property type="entry name" value="HTH_TETR_1"/>
    <property type="match status" value="1"/>
</dbReference>
<dbReference type="InterPro" id="IPR023772">
    <property type="entry name" value="DNA-bd_HTH_TetR-type_CS"/>
</dbReference>
<evidence type="ECO:0000256" key="3">
    <source>
        <dbReference type="ARBA" id="ARBA00023163"/>
    </source>
</evidence>
<keyword evidence="3" id="KW-0804">Transcription</keyword>
<keyword evidence="7" id="KW-1185">Reference proteome</keyword>
<protein>
    <submittedName>
        <fullName evidence="6">TetR family transcriptional regulator</fullName>
    </submittedName>
</protein>
<evidence type="ECO:0000256" key="2">
    <source>
        <dbReference type="ARBA" id="ARBA00023125"/>
    </source>
</evidence>
<dbReference type="InterPro" id="IPR001647">
    <property type="entry name" value="HTH_TetR"/>
</dbReference>
<dbReference type="Gene3D" id="1.10.357.10">
    <property type="entry name" value="Tetracycline Repressor, domain 2"/>
    <property type="match status" value="1"/>
</dbReference>
<feature type="domain" description="HTH tetR-type" evidence="5">
    <location>
        <begin position="1"/>
        <end position="60"/>
    </location>
</feature>
<dbReference type="SUPFAM" id="SSF46689">
    <property type="entry name" value="Homeodomain-like"/>
    <property type="match status" value="1"/>
</dbReference>
<dbReference type="Pfam" id="PF17939">
    <property type="entry name" value="TetR_C_30"/>
    <property type="match status" value="1"/>
</dbReference>
<evidence type="ECO:0000256" key="4">
    <source>
        <dbReference type="PROSITE-ProRule" id="PRU00335"/>
    </source>
</evidence>
<dbReference type="InterPro" id="IPR009057">
    <property type="entry name" value="Homeodomain-like_sf"/>
</dbReference>
<dbReference type="SUPFAM" id="SSF48498">
    <property type="entry name" value="Tetracyclin repressor-like, C-terminal domain"/>
    <property type="match status" value="1"/>
</dbReference>
<feature type="DNA-binding region" description="H-T-H motif" evidence="4">
    <location>
        <begin position="23"/>
        <end position="42"/>
    </location>
</feature>
<name>A0ABT5TAM3_9RHOB</name>